<keyword evidence="1" id="KW-1133">Transmembrane helix</keyword>
<comment type="caution">
    <text evidence="2">The sequence shown here is derived from an EMBL/GenBank/DDBJ whole genome shotgun (WGS) entry which is preliminary data.</text>
</comment>
<gene>
    <name evidence="2" type="ORF">C799_00911</name>
</gene>
<evidence type="ECO:0000313" key="3">
    <source>
        <dbReference type="Proteomes" id="UP000014207"/>
    </source>
</evidence>
<feature type="transmembrane region" description="Helical" evidence="1">
    <location>
        <begin position="7"/>
        <end position="26"/>
    </location>
</feature>
<reference evidence="2 3" key="1">
    <citation type="submission" date="2013-04" db="EMBL/GenBank/DDBJ databases">
        <title>The Genome Sequence of Bacteroides thetaiotaomicron dnLKV9.</title>
        <authorList>
            <consortium name="The Broad Institute Genomics Platform"/>
            <consortium name="The Broad Institute Genome Sequencing Center for Infectious Disease"/>
            <person name="Earl A."/>
            <person name="Xavier R."/>
            <person name="Kuhn K."/>
            <person name="Stappenbeck T."/>
            <person name="Walker B."/>
            <person name="Young S."/>
            <person name="Zeng Q."/>
            <person name="Gargeya S."/>
            <person name="Fitzgerald M."/>
            <person name="Haas B."/>
            <person name="Abouelleil A."/>
            <person name="Allen A.W."/>
            <person name="Alvarado L."/>
            <person name="Arachchi H.M."/>
            <person name="Berlin A.M."/>
            <person name="Chapman S.B."/>
            <person name="Gainer-Dewar J."/>
            <person name="Goldberg J."/>
            <person name="Griggs A."/>
            <person name="Gujja S."/>
            <person name="Hansen M."/>
            <person name="Howarth C."/>
            <person name="Imamovic A."/>
            <person name="Ireland A."/>
            <person name="Larimer J."/>
            <person name="McCowan C."/>
            <person name="Murphy C."/>
            <person name="Pearson M."/>
            <person name="Poon T.W."/>
            <person name="Priest M."/>
            <person name="Roberts A."/>
            <person name="Saif S."/>
            <person name="Shea T."/>
            <person name="Sisk P."/>
            <person name="Sykes S."/>
            <person name="Wortman J."/>
            <person name="Nusbaum C."/>
            <person name="Birren B."/>
        </authorList>
    </citation>
    <scope>NUCLEOTIDE SEQUENCE [LARGE SCALE GENOMIC DNA]</scope>
    <source>
        <strain evidence="3">dnLKV9</strain>
    </source>
</reference>
<feature type="transmembrane region" description="Helical" evidence="1">
    <location>
        <begin position="32"/>
        <end position="53"/>
    </location>
</feature>
<dbReference type="HOGENOM" id="CLU_2367078_0_0_10"/>
<sequence length="95" mass="11342">MGNIFLLIFKKITILNSILMIIYCIFDPDIGSFQFLFIIALLLLLSWIIWLTGKILNYFSIKKHSIKKDPQTNNIIRRICLLFSKNIELCYYYSW</sequence>
<proteinExistence type="predicted"/>
<organism evidence="2 3">
    <name type="scientific">Bacteroides thetaiotaomicron dnLKV9</name>
    <dbReference type="NCBI Taxonomy" id="1235785"/>
    <lineage>
        <taxon>Bacteria</taxon>
        <taxon>Pseudomonadati</taxon>
        <taxon>Bacteroidota</taxon>
        <taxon>Bacteroidia</taxon>
        <taxon>Bacteroidales</taxon>
        <taxon>Bacteroidaceae</taxon>
        <taxon>Bacteroides</taxon>
    </lineage>
</organism>
<protein>
    <submittedName>
        <fullName evidence="2">Uncharacterized protein</fullName>
    </submittedName>
</protein>
<keyword evidence="1" id="KW-0472">Membrane</keyword>
<accession>R9HD25</accession>
<dbReference type="EMBL" id="ASSM01000006">
    <property type="protein sequence ID" value="EOS01804.1"/>
    <property type="molecule type" value="Genomic_DNA"/>
</dbReference>
<dbReference type="AlphaFoldDB" id="R9HD25"/>
<evidence type="ECO:0000256" key="1">
    <source>
        <dbReference type="SAM" id="Phobius"/>
    </source>
</evidence>
<keyword evidence="1" id="KW-0812">Transmembrane</keyword>
<dbReference type="Proteomes" id="UP000014207">
    <property type="component" value="Unassembled WGS sequence"/>
</dbReference>
<evidence type="ECO:0000313" key="2">
    <source>
        <dbReference type="EMBL" id="EOS01804.1"/>
    </source>
</evidence>
<name>R9HD25_BACT4</name>